<evidence type="ECO:0000313" key="1">
    <source>
        <dbReference type="EMBL" id="SHF46164.1"/>
    </source>
</evidence>
<gene>
    <name evidence="1" type="ORF">SAMN03080594_104234</name>
</gene>
<dbReference type="EMBL" id="FQUX01000004">
    <property type="protein sequence ID" value="SHF46164.1"/>
    <property type="molecule type" value="Genomic_DNA"/>
</dbReference>
<sequence>MVVVFSVFLNGLKNNESIVPAAVFIKRIFQWQHSSGRYRPAAALTDIIFLCQRSSKRYRPAAALIRLRICYANAVSLKKAGHKPDSVSLELLQGLPIIYLGQKLPFGSNRLPFSSGVQPSITDLHDVAPYRVYLVSLQHYLYILSVALVLISRWTGVTRYTALWCPDFPPPAERGER</sequence>
<keyword evidence="2" id="KW-1185">Reference proteome</keyword>
<evidence type="ECO:0000313" key="2">
    <source>
        <dbReference type="Proteomes" id="UP000184406"/>
    </source>
</evidence>
<dbReference type="Proteomes" id="UP000184406">
    <property type="component" value="Unassembled WGS sequence"/>
</dbReference>
<reference evidence="2" key="1">
    <citation type="submission" date="2016-11" db="EMBL/GenBank/DDBJ databases">
        <authorList>
            <person name="Varghese N."/>
            <person name="Submissions S."/>
        </authorList>
    </citation>
    <scope>NUCLEOTIDE SEQUENCE [LARGE SCALE GENOMIC DNA]</scope>
    <source>
        <strain evidence="2">DSM 17539</strain>
    </source>
</reference>
<accession>A0A1M5BUB2</accession>
<protein>
    <submittedName>
        <fullName evidence="1">Uncharacterized protein</fullName>
    </submittedName>
</protein>
<organism evidence="1 2">
    <name type="scientific">Arenibacter palladensis</name>
    <dbReference type="NCBI Taxonomy" id="237373"/>
    <lineage>
        <taxon>Bacteria</taxon>
        <taxon>Pseudomonadati</taxon>
        <taxon>Bacteroidota</taxon>
        <taxon>Flavobacteriia</taxon>
        <taxon>Flavobacteriales</taxon>
        <taxon>Flavobacteriaceae</taxon>
        <taxon>Arenibacter</taxon>
    </lineage>
</organism>
<name>A0A1M5BUB2_9FLAO</name>
<proteinExistence type="predicted"/>
<dbReference type="AlphaFoldDB" id="A0A1M5BUB2"/>